<feature type="transmembrane region" description="Helical" evidence="1">
    <location>
        <begin position="6"/>
        <end position="24"/>
    </location>
</feature>
<dbReference type="EMBL" id="BSOY01000006">
    <property type="protein sequence ID" value="GLS00521.1"/>
    <property type="molecule type" value="Genomic_DNA"/>
</dbReference>
<accession>A0ABQ6BJ46</accession>
<feature type="transmembrane region" description="Helical" evidence="1">
    <location>
        <begin position="36"/>
        <end position="56"/>
    </location>
</feature>
<evidence type="ECO:0000313" key="3">
    <source>
        <dbReference type="Proteomes" id="UP001156921"/>
    </source>
</evidence>
<keyword evidence="1" id="KW-0472">Membrane</keyword>
<evidence type="ECO:0008006" key="4">
    <source>
        <dbReference type="Google" id="ProtNLM"/>
    </source>
</evidence>
<dbReference type="InterPro" id="IPR058247">
    <property type="entry name" value="DUF1453"/>
</dbReference>
<name>A0ABQ6BJ46_9CAUL</name>
<dbReference type="Pfam" id="PF07301">
    <property type="entry name" value="DUF1453"/>
    <property type="match status" value="1"/>
</dbReference>
<keyword evidence="3" id="KW-1185">Reference proteome</keyword>
<feature type="transmembrane region" description="Helical" evidence="1">
    <location>
        <begin position="68"/>
        <end position="87"/>
    </location>
</feature>
<comment type="caution">
    <text evidence="2">The sequence shown here is derived from an EMBL/GenBank/DDBJ whole genome shotgun (WGS) entry which is preliminary data.</text>
</comment>
<keyword evidence="1" id="KW-1133">Transmembrane helix</keyword>
<sequence>MLDMSPQVLGPLIGLAIALPLIFLRNRKPRTLNPQWMWVMPSIIVPLMGLALWGTSMDPTTPHVAFDGIAWAILAVGLILGGAFGWWRGKMTTIEKHPDGTLRAQASPIGLILIIAVMLGRRALSAFLEPHAAEWGLNALAITDAFLLFVVGMVVIQRVEMFIRARRIQSGASDSHVEAVG</sequence>
<keyword evidence="1" id="KW-0812">Transmembrane</keyword>
<evidence type="ECO:0000313" key="2">
    <source>
        <dbReference type="EMBL" id="GLS00521.1"/>
    </source>
</evidence>
<proteinExistence type="predicted"/>
<evidence type="ECO:0000256" key="1">
    <source>
        <dbReference type="SAM" id="Phobius"/>
    </source>
</evidence>
<dbReference type="RefSeq" id="WP_284220844.1">
    <property type="nucleotide sequence ID" value="NZ_BSOY01000006.1"/>
</dbReference>
<protein>
    <recommendedName>
        <fullName evidence="4">DUF1453 domain-containing protein</fullName>
    </recommendedName>
</protein>
<dbReference type="Proteomes" id="UP001156921">
    <property type="component" value="Unassembled WGS sequence"/>
</dbReference>
<organism evidence="2 3">
    <name type="scientific">Brevundimonas denitrificans</name>
    <dbReference type="NCBI Taxonomy" id="1443434"/>
    <lineage>
        <taxon>Bacteria</taxon>
        <taxon>Pseudomonadati</taxon>
        <taxon>Pseudomonadota</taxon>
        <taxon>Alphaproteobacteria</taxon>
        <taxon>Caulobacterales</taxon>
        <taxon>Caulobacteraceae</taxon>
        <taxon>Brevundimonas</taxon>
    </lineage>
</organism>
<feature type="transmembrane region" description="Helical" evidence="1">
    <location>
        <begin position="136"/>
        <end position="156"/>
    </location>
</feature>
<gene>
    <name evidence="2" type="ORF">GCM10007859_05270</name>
</gene>
<feature type="transmembrane region" description="Helical" evidence="1">
    <location>
        <begin position="108"/>
        <end position="124"/>
    </location>
</feature>
<reference evidence="3" key="1">
    <citation type="journal article" date="2019" name="Int. J. Syst. Evol. Microbiol.">
        <title>The Global Catalogue of Microorganisms (GCM) 10K type strain sequencing project: providing services to taxonomists for standard genome sequencing and annotation.</title>
        <authorList>
            <consortium name="The Broad Institute Genomics Platform"/>
            <consortium name="The Broad Institute Genome Sequencing Center for Infectious Disease"/>
            <person name="Wu L."/>
            <person name="Ma J."/>
        </authorList>
    </citation>
    <scope>NUCLEOTIDE SEQUENCE [LARGE SCALE GENOMIC DNA]</scope>
    <source>
        <strain evidence="3">NBRC 110107</strain>
    </source>
</reference>